<evidence type="ECO:0000313" key="1">
    <source>
        <dbReference type="EMBL" id="PIS13263.1"/>
    </source>
</evidence>
<sequence length="152" mass="17498">MDLKEKIQNELKESLKKREQKKVSTLKLLLASIINAEIQFGKKEEGLKQEEIERIIKAEAKKRHEAIEAYEKAGRKEAAKEEEEELSILETYLPEQLSNEEIKKLAKETVTEMSGETDFGKIMKEVMAKTKGRADGKKVSEAVKHFIKSREH</sequence>
<dbReference type="GO" id="GO:0016884">
    <property type="term" value="F:carbon-nitrogen ligase activity, with glutamine as amido-N-donor"/>
    <property type="evidence" value="ECO:0007669"/>
    <property type="project" value="InterPro"/>
</dbReference>
<dbReference type="InterPro" id="IPR019004">
    <property type="entry name" value="YqeY/Aim41"/>
</dbReference>
<comment type="caution">
    <text evidence="1">The sequence shown here is derived from an EMBL/GenBank/DDBJ whole genome shotgun (WGS) entry which is preliminary data.</text>
</comment>
<name>A0A2H0WKR0_9BACT</name>
<dbReference type="InterPro" id="IPR042184">
    <property type="entry name" value="YqeY/Aim41_N"/>
</dbReference>
<dbReference type="Gene3D" id="1.10.1510.10">
    <property type="entry name" value="Uncharacterised protein YqeY/AIM41 PF09424, N-terminal domain"/>
    <property type="match status" value="1"/>
</dbReference>
<dbReference type="SUPFAM" id="SSF89095">
    <property type="entry name" value="GatB/YqeY motif"/>
    <property type="match status" value="1"/>
</dbReference>
<protein>
    <submittedName>
        <fullName evidence="1">Glutamyl-tRNA amidotransferase</fullName>
    </submittedName>
</protein>
<reference evidence="2" key="1">
    <citation type="submission" date="2017-09" db="EMBL/GenBank/DDBJ databases">
        <title>Depth-based differentiation of microbial function through sediment-hosted aquifers and enrichment of novel symbionts in the deep terrestrial subsurface.</title>
        <authorList>
            <person name="Probst A.J."/>
            <person name="Ladd B."/>
            <person name="Jarett J.K."/>
            <person name="Geller-Mcgrath D.E."/>
            <person name="Sieber C.M.K."/>
            <person name="Emerson J.B."/>
            <person name="Anantharaman K."/>
            <person name="Thomas B.C."/>
            <person name="Malmstrom R."/>
            <person name="Stieglmeier M."/>
            <person name="Klingl A."/>
            <person name="Woyke T."/>
            <person name="Ryan C.M."/>
            <person name="Banfield J.F."/>
        </authorList>
    </citation>
    <scope>NUCLEOTIDE SEQUENCE [LARGE SCALE GENOMIC DNA]</scope>
</reference>
<dbReference type="PANTHER" id="PTHR28055">
    <property type="entry name" value="ALTERED INHERITANCE OF MITOCHONDRIA PROTEIN 41, MITOCHONDRIAL"/>
    <property type="match status" value="1"/>
</dbReference>
<organism evidence="1 2">
    <name type="scientific">Candidatus Tagabacteria bacterium CG09_land_8_20_14_0_10_41_14</name>
    <dbReference type="NCBI Taxonomy" id="1975021"/>
    <lineage>
        <taxon>Bacteria</taxon>
        <taxon>Candidatus Tagaibacteriota</taxon>
    </lineage>
</organism>
<dbReference type="AlphaFoldDB" id="A0A2H0WKR0"/>
<keyword evidence="1" id="KW-0808">Transferase</keyword>
<evidence type="ECO:0000313" key="2">
    <source>
        <dbReference type="Proteomes" id="UP000230353"/>
    </source>
</evidence>
<accession>A0A2H0WKR0</accession>
<dbReference type="Pfam" id="PF09424">
    <property type="entry name" value="YqeY"/>
    <property type="match status" value="1"/>
</dbReference>
<dbReference type="EMBL" id="PEZL01000039">
    <property type="protein sequence ID" value="PIS13263.1"/>
    <property type="molecule type" value="Genomic_DNA"/>
</dbReference>
<dbReference type="Gene3D" id="1.10.10.410">
    <property type="match status" value="1"/>
</dbReference>
<proteinExistence type="predicted"/>
<gene>
    <name evidence="1" type="ORF">COT67_02760</name>
</gene>
<dbReference type="PANTHER" id="PTHR28055:SF1">
    <property type="entry name" value="ALTERED INHERITANCE OF MITOCHONDRIA PROTEIN 41, MITOCHONDRIAL"/>
    <property type="match status" value="1"/>
</dbReference>
<dbReference type="InterPro" id="IPR003789">
    <property type="entry name" value="Asn/Gln_tRNA_amidoTrase-B-like"/>
</dbReference>
<dbReference type="GO" id="GO:0016740">
    <property type="term" value="F:transferase activity"/>
    <property type="evidence" value="ECO:0007669"/>
    <property type="project" value="UniProtKB-KW"/>
</dbReference>
<dbReference type="InterPro" id="IPR023168">
    <property type="entry name" value="GatB_Yqey_C_2"/>
</dbReference>
<dbReference type="Proteomes" id="UP000230353">
    <property type="component" value="Unassembled WGS sequence"/>
</dbReference>